<evidence type="ECO:0000313" key="2">
    <source>
        <dbReference type="EMBL" id="STZ28143.1"/>
    </source>
</evidence>
<dbReference type="Proteomes" id="UP000255024">
    <property type="component" value="Unassembled WGS sequence"/>
</dbReference>
<dbReference type="RefSeq" id="WP_115091006.1">
    <property type="nucleotide sequence ID" value="NZ_CP068107.1"/>
</dbReference>
<protein>
    <recommendedName>
        <fullName evidence="4">Lipoprotein</fullName>
    </recommendedName>
</protein>
<gene>
    <name evidence="2" type="ORF">NCTC11179_01684</name>
</gene>
<keyword evidence="1" id="KW-0732">Signal</keyword>
<organism evidence="2 3">
    <name type="scientific">Myroides odoratus</name>
    <name type="common">Flavobacterium odoratum</name>
    <dbReference type="NCBI Taxonomy" id="256"/>
    <lineage>
        <taxon>Bacteria</taxon>
        <taxon>Pseudomonadati</taxon>
        <taxon>Bacteroidota</taxon>
        <taxon>Flavobacteriia</taxon>
        <taxon>Flavobacteriales</taxon>
        <taxon>Flavobacteriaceae</taxon>
        <taxon>Myroides</taxon>
    </lineage>
</organism>
<evidence type="ECO:0000313" key="3">
    <source>
        <dbReference type="Proteomes" id="UP000255024"/>
    </source>
</evidence>
<sequence>MKKVLLACLTLTLLSCSKDDASSTSTQLDKSIQTSDSNIGYESPYNFYGSGSNIEHNQIDYYFINETDYYFYVTPNFGIGFHINDGNYYGNGSMFNTLGTGGQVYGNYVPADELIIKPYSSHLISSFLPVPNTAIMSGPNLFSFSNPIITSSEKSELAKRGKLFFYDFSVLDNNTPIVANERVKLNFPYDVNSSTGLPAPWVHLPFNDNHFADELIFNKETLEVCSTISSSGIYKNKYTFNYGGVDYLVFVEQSTYKVIITLQKVI</sequence>
<proteinExistence type="predicted"/>
<name>A0A378RM63_MYROD</name>
<feature type="signal peptide" evidence="1">
    <location>
        <begin position="1"/>
        <end position="21"/>
    </location>
</feature>
<keyword evidence="3" id="KW-1185">Reference proteome</keyword>
<reference evidence="2 3" key="1">
    <citation type="submission" date="2018-06" db="EMBL/GenBank/DDBJ databases">
        <authorList>
            <consortium name="Pathogen Informatics"/>
            <person name="Doyle S."/>
        </authorList>
    </citation>
    <scope>NUCLEOTIDE SEQUENCE [LARGE SCALE GENOMIC DNA]</scope>
    <source>
        <strain evidence="2 3">NCTC11179</strain>
    </source>
</reference>
<evidence type="ECO:0000256" key="1">
    <source>
        <dbReference type="SAM" id="SignalP"/>
    </source>
</evidence>
<dbReference type="AlphaFoldDB" id="A0A378RM63"/>
<dbReference type="PROSITE" id="PS51257">
    <property type="entry name" value="PROKAR_LIPOPROTEIN"/>
    <property type="match status" value="1"/>
</dbReference>
<dbReference type="EMBL" id="UGQL01000001">
    <property type="protein sequence ID" value="STZ28143.1"/>
    <property type="molecule type" value="Genomic_DNA"/>
</dbReference>
<feature type="chain" id="PRO_5017077400" description="Lipoprotein" evidence="1">
    <location>
        <begin position="22"/>
        <end position="266"/>
    </location>
</feature>
<accession>A0A378RM63</accession>
<evidence type="ECO:0008006" key="4">
    <source>
        <dbReference type="Google" id="ProtNLM"/>
    </source>
</evidence>